<accession>A0A1A9ZDX9</accession>
<name>A0A1A9ZDX9_GLOPL</name>
<reference evidence="1" key="2">
    <citation type="submission" date="2020-05" db="UniProtKB">
        <authorList>
            <consortium name="EnsemblMetazoa"/>
        </authorList>
    </citation>
    <scope>IDENTIFICATION</scope>
    <source>
        <strain evidence="1">IAEA</strain>
    </source>
</reference>
<protein>
    <submittedName>
        <fullName evidence="1">Uncharacterized protein</fullName>
    </submittedName>
</protein>
<evidence type="ECO:0000313" key="1">
    <source>
        <dbReference type="EnsemblMetazoa" id="GPAI011718-PA"/>
    </source>
</evidence>
<organism evidence="1 2">
    <name type="scientific">Glossina pallidipes</name>
    <name type="common">Tsetse fly</name>
    <dbReference type="NCBI Taxonomy" id="7398"/>
    <lineage>
        <taxon>Eukaryota</taxon>
        <taxon>Metazoa</taxon>
        <taxon>Ecdysozoa</taxon>
        <taxon>Arthropoda</taxon>
        <taxon>Hexapoda</taxon>
        <taxon>Insecta</taxon>
        <taxon>Pterygota</taxon>
        <taxon>Neoptera</taxon>
        <taxon>Endopterygota</taxon>
        <taxon>Diptera</taxon>
        <taxon>Brachycera</taxon>
        <taxon>Muscomorpha</taxon>
        <taxon>Hippoboscoidea</taxon>
        <taxon>Glossinidae</taxon>
        <taxon>Glossina</taxon>
    </lineage>
</organism>
<proteinExistence type="predicted"/>
<dbReference type="AlphaFoldDB" id="A0A1A9ZDX9"/>
<dbReference type="EnsemblMetazoa" id="GPAI011718-RA">
    <property type="protein sequence ID" value="GPAI011718-PA"/>
    <property type="gene ID" value="GPAI011718"/>
</dbReference>
<reference evidence="2" key="1">
    <citation type="submission" date="2014-03" db="EMBL/GenBank/DDBJ databases">
        <authorList>
            <person name="Aksoy S."/>
            <person name="Warren W."/>
            <person name="Wilson R.K."/>
        </authorList>
    </citation>
    <scope>NUCLEOTIDE SEQUENCE [LARGE SCALE GENOMIC DNA]</scope>
    <source>
        <strain evidence="2">IAEA</strain>
    </source>
</reference>
<evidence type="ECO:0000313" key="2">
    <source>
        <dbReference type="Proteomes" id="UP000092445"/>
    </source>
</evidence>
<keyword evidence="2" id="KW-1185">Reference proteome</keyword>
<sequence length="125" mass="14391">MARIKSTKKNEKRRKKTGKLPAIVKTWYETITTQLSTLLQPLLLTLVEQPTRATQLFAWLVYIDAQANMINSIQNLYNWGHNLKQNVLCIVKMKSYLTGLANLSARLPFTIVTFALALNRCFNDY</sequence>
<dbReference type="VEuPathDB" id="VectorBase:GPAI011718"/>
<dbReference type="Proteomes" id="UP000092445">
    <property type="component" value="Unassembled WGS sequence"/>
</dbReference>